<comment type="caution">
    <text evidence="5">The sequence shown here is derived from an EMBL/GenBank/DDBJ whole genome shotgun (WGS) entry which is preliminary data.</text>
</comment>
<feature type="region of interest" description="Disordered" evidence="4">
    <location>
        <begin position="1"/>
        <end position="26"/>
    </location>
</feature>
<organism evidence="5 6">
    <name type="scientific">Penicillium brevicompactum</name>
    <dbReference type="NCBI Taxonomy" id="5074"/>
    <lineage>
        <taxon>Eukaryota</taxon>
        <taxon>Fungi</taxon>
        <taxon>Dikarya</taxon>
        <taxon>Ascomycota</taxon>
        <taxon>Pezizomycotina</taxon>
        <taxon>Eurotiomycetes</taxon>
        <taxon>Eurotiomycetidae</taxon>
        <taxon>Eurotiales</taxon>
        <taxon>Aspergillaceae</taxon>
        <taxon>Penicillium</taxon>
    </lineage>
</organism>
<dbReference type="PANTHER" id="PTHR24198:SF165">
    <property type="entry name" value="ANKYRIN REPEAT-CONTAINING PROTEIN-RELATED"/>
    <property type="match status" value="1"/>
</dbReference>
<reference evidence="5" key="1">
    <citation type="submission" date="2022-12" db="EMBL/GenBank/DDBJ databases">
        <authorList>
            <person name="Petersen C."/>
        </authorList>
    </citation>
    <scope>NUCLEOTIDE SEQUENCE</scope>
    <source>
        <strain evidence="5">IBT 35673</strain>
    </source>
</reference>
<keyword evidence="1" id="KW-0677">Repeat</keyword>
<reference evidence="5" key="2">
    <citation type="journal article" date="2023" name="IMA Fungus">
        <title>Comparative genomic study of the Penicillium genus elucidates a diverse pangenome and 15 lateral gene transfer events.</title>
        <authorList>
            <person name="Petersen C."/>
            <person name="Sorensen T."/>
            <person name="Nielsen M.R."/>
            <person name="Sondergaard T.E."/>
            <person name="Sorensen J.L."/>
            <person name="Fitzpatrick D.A."/>
            <person name="Frisvad J.C."/>
            <person name="Nielsen K.L."/>
        </authorList>
    </citation>
    <scope>NUCLEOTIDE SEQUENCE</scope>
    <source>
        <strain evidence="5">IBT 35673</strain>
    </source>
</reference>
<dbReference type="SMART" id="SM00248">
    <property type="entry name" value="ANK"/>
    <property type="match status" value="7"/>
</dbReference>
<dbReference type="InterPro" id="IPR036770">
    <property type="entry name" value="Ankyrin_rpt-contain_sf"/>
</dbReference>
<feature type="repeat" description="ANK" evidence="3">
    <location>
        <begin position="456"/>
        <end position="488"/>
    </location>
</feature>
<dbReference type="EMBL" id="JAPZBQ010000003">
    <property type="protein sequence ID" value="KAJ5338889.1"/>
    <property type="molecule type" value="Genomic_DNA"/>
</dbReference>
<dbReference type="Proteomes" id="UP001147695">
    <property type="component" value="Unassembled WGS sequence"/>
</dbReference>
<dbReference type="SUPFAM" id="SSF48403">
    <property type="entry name" value="Ankyrin repeat"/>
    <property type="match status" value="2"/>
</dbReference>
<dbReference type="PROSITE" id="PS50088">
    <property type="entry name" value="ANK_REPEAT"/>
    <property type="match status" value="2"/>
</dbReference>
<evidence type="ECO:0000256" key="4">
    <source>
        <dbReference type="SAM" id="MobiDB-lite"/>
    </source>
</evidence>
<evidence type="ECO:0000256" key="1">
    <source>
        <dbReference type="ARBA" id="ARBA00022737"/>
    </source>
</evidence>
<dbReference type="Gene3D" id="1.25.40.20">
    <property type="entry name" value="Ankyrin repeat-containing domain"/>
    <property type="match status" value="2"/>
</dbReference>
<feature type="region of interest" description="Disordered" evidence="4">
    <location>
        <begin position="258"/>
        <end position="298"/>
    </location>
</feature>
<feature type="repeat" description="ANK" evidence="3">
    <location>
        <begin position="63"/>
        <end position="95"/>
    </location>
</feature>
<evidence type="ECO:0000313" key="5">
    <source>
        <dbReference type="EMBL" id="KAJ5338889.1"/>
    </source>
</evidence>
<dbReference type="Pfam" id="PF12796">
    <property type="entry name" value="Ank_2"/>
    <property type="match status" value="2"/>
</dbReference>
<sequence length="676" mass="75432">MASPVEVTASPLPSEQPSTFPPEITASKAYRPITPLSAAELDIWHSDPSDCDDDDDDMFDDTKGKTPLMYAVESGDRELVARLLEEGADVDATNCLGESAIFYAVHHLNFKNPDIVSEILAYSPKLNIRNKFGATVIHMAARDRLVPILCEAGADIELMNGHGRTLISNTIEAEDWMGALKLVTIGANPRYENLPAAALRDFRVHGYRGVPADGLEALSLNRNQSNVDLAEPPDHVAELERYLAGLDPSLEIEKLHESSPLGHASDKSMFDSGPKRSPSGPVTSLEAGNTSQTEASDNAAKKIPHLYEQPESNMDNPFFLYLKSSCAFLDAPLTVKLLEHLKTPEEIPLESIFYPEVFSTEWSGSRCYKLLQSLIRGGYTSNDPQARYSIPNLLCGAALSCDEKAFKVLLENDADLYLKDWAGRLPAHFAAGNANYDILPMILSEAPSTLTALDSTMRTPLHFAAQFGNQEAVKLILNQCVSAEERRQQVNQPDIDGWTPICWAIRESSHPFSDPNRYMATLLTLIENGADLLVRFSRGSESQEFVNTPWHLTRLYSAPDEIVSLIHDTVSRVTPDEIQSKSWSQQIMPYILQPYYCFNCLASIRGLAHDSQYRAEFHVCTKCHRLRHRFPYTFYTTEGDKRGPFVDTFKTEDVGSEFRGSPAVFDHIKKPVYYWD</sequence>
<evidence type="ECO:0000313" key="6">
    <source>
        <dbReference type="Proteomes" id="UP001147695"/>
    </source>
</evidence>
<gene>
    <name evidence="5" type="ORF">N7452_005617</name>
</gene>
<proteinExistence type="predicted"/>
<evidence type="ECO:0000256" key="3">
    <source>
        <dbReference type="PROSITE-ProRule" id="PRU00023"/>
    </source>
</evidence>
<dbReference type="AlphaFoldDB" id="A0A9W9QLD9"/>
<dbReference type="PROSITE" id="PS50297">
    <property type="entry name" value="ANK_REP_REGION"/>
    <property type="match status" value="2"/>
</dbReference>
<evidence type="ECO:0000256" key="2">
    <source>
        <dbReference type="ARBA" id="ARBA00023043"/>
    </source>
</evidence>
<dbReference type="PANTHER" id="PTHR24198">
    <property type="entry name" value="ANKYRIN REPEAT AND PROTEIN KINASE DOMAIN-CONTAINING PROTEIN"/>
    <property type="match status" value="1"/>
</dbReference>
<accession>A0A9W9QLD9</accession>
<dbReference type="InterPro" id="IPR002110">
    <property type="entry name" value="Ankyrin_rpt"/>
</dbReference>
<name>A0A9W9QLD9_PENBR</name>
<protein>
    <submittedName>
        <fullName evidence="5">Uncharacterized protein</fullName>
    </submittedName>
</protein>
<feature type="compositionally biased region" description="Polar residues" evidence="4">
    <location>
        <begin position="280"/>
        <end position="296"/>
    </location>
</feature>
<keyword evidence="2 3" id="KW-0040">ANK repeat</keyword>